<dbReference type="PROSITE" id="PS51837">
    <property type="entry name" value="LITAF"/>
    <property type="match status" value="1"/>
</dbReference>
<evidence type="ECO:0000256" key="8">
    <source>
        <dbReference type="SAM" id="Phobius"/>
    </source>
</evidence>
<evidence type="ECO:0000256" key="2">
    <source>
        <dbReference type="ARBA" id="ARBA00004481"/>
    </source>
</evidence>
<protein>
    <submittedName>
        <fullName evidence="12">LITAF domain-containing protein</fullName>
    </submittedName>
</protein>
<gene>
    <name evidence="10" type="ORF">TCLT_LOCUS9322</name>
</gene>
<dbReference type="PANTHER" id="PTHR23292:SF44">
    <property type="entry name" value="LITAF DOMAIN-CONTAINING PROTEIN"/>
    <property type="match status" value="1"/>
</dbReference>
<dbReference type="AlphaFoldDB" id="A0A0N5D8A8"/>
<evidence type="ECO:0000259" key="9">
    <source>
        <dbReference type="PROSITE" id="PS51837"/>
    </source>
</evidence>
<comment type="subcellular location">
    <subcellularLocation>
        <location evidence="2">Endosome membrane</location>
        <topology evidence="2">Peripheral membrane protein</topology>
    </subcellularLocation>
    <subcellularLocation>
        <location evidence="1">Late endosome membrane</location>
    </subcellularLocation>
    <subcellularLocation>
        <location evidence="3">Lysosome membrane</location>
        <topology evidence="3">Peripheral membrane protein</topology>
        <orientation evidence="3">Cytoplasmic side</orientation>
    </subcellularLocation>
</comment>
<organism evidence="12">
    <name type="scientific">Thelazia callipaeda</name>
    <name type="common">Oriental eyeworm</name>
    <name type="synonym">Parasitic nematode</name>
    <dbReference type="NCBI Taxonomy" id="103827"/>
    <lineage>
        <taxon>Eukaryota</taxon>
        <taxon>Metazoa</taxon>
        <taxon>Ecdysozoa</taxon>
        <taxon>Nematoda</taxon>
        <taxon>Chromadorea</taxon>
        <taxon>Rhabditida</taxon>
        <taxon>Spirurina</taxon>
        <taxon>Spiruromorpha</taxon>
        <taxon>Thelazioidea</taxon>
        <taxon>Thelaziidae</taxon>
        <taxon>Thelazia</taxon>
    </lineage>
</organism>
<reference evidence="12" key="1">
    <citation type="submission" date="2017-02" db="UniProtKB">
        <authorList>
            <consortium name="WormBaseParasite"/>
        </authorList>
    </citation>
    <scope>IDENTIFICATION</scope>
</reference>
<keyword evidence="8" id="KW-0812">Transmembrane</keyword>
<evidence type="ECO:0000313" key="11">
    <source>
        <dbReference type="Proteomes" id="UP000276776"/>
    </source>
</evidence>
<dbReference type="WBParaSite" id="TCLT_0000933301-mRNA-1">
    <property type="protein sequence ID" value="TCLT_0000933301-mRNA-1"/>
    <property type="gene ID" value="TCLT_0000933301"/>
</dbReference>
<keyword evidence="11" id="KW-1185">Reference proteome</keyword>
<dbReference type="OrthoDB" id="4713066at2759"/>
<accession>A0A0N5D8A8</accession>
<dbReference type="SMART" id="SM00714">
    <property type="entry name" value="LITAF"/>
    <property type="match status" value="1"/>
</dbReference>
<dbReference type="InterPro" id="IPR006629">
    <property type="entry name" value="LITAF"/>
</dbReference>
<evidence type="ECO:0000256" key="3">
    <source>
        <dbReference type="ARBA" id="ARBA00004630"/>
    </source>
</evidence>
<evidence type="ECO:0000256" key="6">
    <source>
        <dbReference type="ARBA" id="ARBA00022833"/>
    </source>
</evidence>
<evidence type="ECO:0000256" key="7">
    <source>
        <dbReference type="ARBA" id="ARBA00023136"/>
    </source>
</evidence>
<evidence type="ECO:0000256" key="5">
    <source>
        <dbReference type="ARBA" id="ARBA00022723"/>
    </source>
</evidence>
<evidence type="ECO:0000313" key="10">
    <source>
        <dbReference type="EMBL" id="VDN06946.1"/>
    </source>
</evidence>
<feature type="transmembrane region" description="Helical" evidence="8">
    <location>
        <begin position="57"/>
        <end position="81"/>
    </location>
</feature>
<evidence type="ECO:0000256" key="1">
    <source>
        <dbReference type="ARBA" id="ARBA00004414"/>
    </source>
</evidence>
<proteinExistence type="inferred from homology"/>
<sequence>MPIEKSRNAPITLHRSVSHTPSMMVNIKEYLSDQPQFIDCPSCKIHNVTEVKFVPGLFTWITFFIILIAGICILPLFFLWVPFLMDSFKDAHHYCSNCKVWIGNYRRLGKNE</sequence>
<comment type="similarity">
    <text evidence="4">Belongs to the CDIP1/LITAF family.</text>
</comment>
<evidence type="ECO:0000256" key="4">
    <source>
        <dbReference type="ARBA" id="ARBA00005975"/>
    </source>
</evidence>
<keyword evidence="6" id="KW-0862">Zinc</keyword>
<dbReference type="EMBL" id="UYYF01004772">
    <property type="protein sequence ID" value="VDN06946.1"/>
    <property type="molecule type" value="Genomic_DNA"/>
</dbReference>
<reference evidence="10 11" key="2">
    <citation type="submission" date="2018-11" db="EMBL/GenBank/DDBJ databases">
        <authorList>
            <consortium name="Pathogen Informatics"/>
        </authorList>
    </citation>
    <scope>NUCLEOTIDE SEQUENCE [LARGE SCALE GENOMIC DNA]</scope>
</reference>
<dbReference type="InterPro" id="IPR037519">
    <property type="entry name" value="LITAF_fam"/>
</dbReference>
<keyword evidence="8" id="KW-1133">Transmembrane helix</keyword>
<dbReference type="GO" id="GO:0005765">
    <property type="term" value="C:lysosomal membrane"/>
    <property type="evidence" value="ECO:0007669"/>
    <property type="project" value="UniProtKB-SubCell"/>
</dbReference>
<evidence type="ECO:0000313" key="12">
    <source>
        <dbReference type="WBParaSite" id="TCLT_0000933301-mRNA-1"/>
    </source>
</evidence>
<keyword evidence="5" id="KW-0479">Metal-binding</keyword>
<keyword evidence="7 8" id="KW-0472">Membrane</keyword>
<dbReference type="OMA" id="MMVNAKK"/>
<name>A0A0N5D8A8_THECL</name>
<dbReference type="Pfam" id="PF10601">
    <property type="entry name" value="zf-LITAF-like"/>
    <property type="match status" value="1"/>
</dbReference>
<feature type="domain" description="LITAF" evidence="9">
    <location>
        <begin position="20"/>
        <end position="107"/>
    </location>
</feature>
<dbReference type="GO" id="GO:0008270">
    <property type="term" value="F:zinc ion binding"/>
    <property type="evidence" value="ECO:0007669"/>
    <property type="project" value="TreeGrafter"/>
</dbReference>
<dbReference type="PANTHER" id="PTHR23292">
    <property type="entry name" value="LIPOPOLYSACCHARIDE-INDUCED TUMOR NECROSIS FACTOR-ALPHA FACTOR"/>
    <property type="match status" value="1"/>
</dbReference>
<dbReference type="GO" id="GO:0031902">
    <property type="term" value="C:late endosome membrane"/>
    <property type="evidence" value="ECO:0007669"/>
    <property type="project" value="UniProtKB-SubCell"/>
</dbReference>
<dbReference type="Proteomes" id="UP000276776">
    <property type="component" value="Unassembled WGS sequence"/>
</dbReference>
<dbReference type="STRING" id="103827.A0A0N5D8A8"/>